<dbReference type="InterPro" id="IPR013766">
    <property type="entry name" value="Thioredoxin_domain"/>
</dbReference>
<keyword evidence="8 11" id="KW-1015">Disulfide bond</keyword>
<dbReference type="GO" id="GO:0006457">
    <property type="term" value="P:protein folding"/>
    <property type="evidence" value="ECO:0007669"/>
    <property type="project" value="TreeGrafter"/>
</dbReference>
<dbReference type="GO" id="GO:0034976">
    <property type="term" value="P:response to endoplasmic reticulum stress"/>
    <property type="evidence" value="ECO:0007669"/>
    <property type="project" value="TreeGrafter"/>
</dbReference>
<evidence type="ECO:0000256" key="14">
    <source>
        <dbReference type="SAM" id="MobiDB-lite"/>
    </source>
</evidence>
<gene>
    <name evidence="16" type="ORF">DGYR_LOCUS5694</name>
</gene>
<dbReference type="OrthoDB" id="427280at2759"/>
<dbReference type="InterPro" id="IPR017937">
    <property type="entry name" value="Thioredoxin_CS"/>
</dbReference>
<protein>
    <recommendedName>
        <fullName evidence="4 13">Protein disulfide-isomerase</fullName>
        <ecNumber evidence="4 13">5.3.4.1</ecNumber>
    </recommendedName>
</protein>
<dbReference type="FunFam" id="3.40.30.10:FF:000077">
    <property type="entry name" value="Protein disulfide-isomerase"/>
    <property type="match status" value="1"/>
</dbReference>
<feature type="domain" description="Thioredoxin" evidence="15">
    <location>
        <begin position="26"/>
        <end position="161"/>
    </location>
</feature>
<dbReference type="InterPro" id="IPR005788">
    <property type="entry name" value="PDI_thioredoxin-like_dom"/>
</dbReference>
<dbReference type="EMBL" id="CAJFCJ010000007">
    <property type="protein sequence ID" value="CAD5117136.1"/>
    <property type="molecule type" value="Genomic_DNA"/>
</dbReference>
<dbReference type="PROSITE" id="PS51257">
    <property type="entry name" value="PROKAR_LIPOPROTEIN"/>
    <property type="match status" value="1"/>
</dbReference>
<dbReference type="PANTHER" id="PTHR18929:SF210">
    <property type="entry name" value="PROTEIN DISULFIDE-ISOMERASE A4"/>
    <property type="match status" value="1"/>
</dbReference>
<sequence>MKFWKLLGILLLISASCFAEDSTEGTPEAKNSENTQESEDSNDDAPQVLEDNDVLVLTNDNFDEVVFDKEIIMVEFYAPWCGHCKALAPAYEAAAKRLKKNDPPVSLAKVDATVETSVAERYEVQGYPTIKVFKKGMATPIDFDGPRDEQGIVDFMRERADPNWKPPPEAVLTLTKDNFTEWTTREELMLVMFYAPWCGHCKRFAPEYEKAAQQLKKLDPPVYLTKVDATAETEMATSFKVTGYPTLKIFRKTKVFEYNGPRDTMGVVEYMKKQRGDASKEQTTLKAVQNLMNVDDITIVGFFENDKSKLYERYQEAANHVRDGYTFGHTFEKSIRDHYKVNAESIVVFNAERFYSKYEPKWHIFTDSDAEVEDIKGFFSEHERPLVGVYDTSKGRYSEKTRPLIIFFYTVDFSFEHRKSTQLWRSKILDIAKDFKDITFAIANEEGNENLLKDLGLDDSPEEMNIGIFGEGNLRYPMPAMEEFDSDDIRSFIRAFKQGKLKPKIKSQPVPKKQKGPVKVVVGNSFKDIVMDKSKDVLLELYAPWCGHCKAFEPEYKKFAKKFKKEKNLVIAKMDATANESPESTFTSEGFPTIYFAPADRKDSPVKYEGNRDLKDLEEFIKKHASVSFKKDEL</sequence>
<dbReference type="FunFam" id="3.40.30.10:FF:000017">
    <property type="entry name" value="Protein disulfide-isomerase A4"/>
    <property type="match status" value="2"/>
</dbReference>
<evidence type="ECO:0000256" key="6">
    <source>
        <dbReference type="ARBA" id="ARBA00022737"/>
    </source>
</evidence>
<dbReference type="NCBIfam" id="TIGR01130">
    <property type="entry name" value="ER_PDI_fam"/>
    <property type="match status" value="1"/>
</dbReference>
<dbReference type="PROSITE" id="PS00194">
    <property type="entry name" value="THIOREDOXIN_1"/>
    <property type="match status" value="3"/>
</dbReference>
<dbReference type="PANTHER" id="PTHR18929">
    <property type="entry name" value="PROTEIN DISULFIDE ISOMERASE"/>
    <property type="match status" value="1"/>
</dbReference>
<keyword evidence="6" id="KW-0677">Repeat</keyword>
<dbReference type="Pfam" id="PF00085">
    <property type="entry name" value="Thioredoxin"/>
    <property type="match status" value="3"/>
</dbReference>
<dbReference type="Proteomes" id="UP000549394">
    <property type="component" value="Unassembled WGS sequence"/>
</dbReference>
<proteinExistence type="inferred from homology"/>
<dbReference type="GO" id="GO:0009986">
    <property type="term" value="C:cell surface"/>
    <property type="evidence" value="ECO:0007669"/>
    <property type="project" value="TreeGrafter"/>
</dbReference>
<dbReference type="CDD" id="cd02995">
    <property type="entry name" value="PDI_a_PDI_a'_C"/>
    <property type="match status" value="1"/>
</dbReference>
<feature type="disulfide bond" description="Redox-active" evidence="11">
    <location>
        <begin position="198"/>
        <end position="201"/>
    </location>
</feature>
<comment type="similarity">
    <text evidence="3 12">Belongs to the protein disulfide isomerase family.</text>
</comment>
<keyword evidence="7" id="KW-0256">Endoplasmic reticulum</keyword>
<comment type="subcellular location">
    <subcellularLocation>
        <location evidence="2">Endoplasmic reticulum lumen</location>
    </subcellularLocation>
</comment>
<dbReference type="EC" id="5.3.4.1" evidence="4 13"/>
<dbReference type="FunFam" id="3.40.30.10:FF:000076">
    <property type="entry name" value="Protein disulfide-isomerase A4"/>
    <property type="match status" value="1"/>
</dbReference>
<evidence type="ECO:0000256" key="11">
    <source>
        <dbReference type="PIRSR" id="PIRSR605792-51"/>
    </source>
</evidence>
<feature type="chain" id="PRO_5029931764" description="Protein disulfide-isomerase" evidence="13">
    <location>
        <begin position="20"/>
        <end position="634"/>
    </location>
</feature>
<dbReference type="InterPro" id="IPR036249">
    <property type="entry name" value="Thioredoxin-like_sf"/>
</dbReference>
<evidence type="ECO:0000256" key="8">
    <source>
        <dbReference type="ARBA" id="ARBA00023157"/>
    </source>
</evidence>
<dbReference type="PROSITE" id="PS51352">
    <property type="entry name" value="THIOREDOXIN_2"/>
    <property type="match status" value="3"/>
</dbReference>
<evidence type="ECO:0000313" key="17">
    <source>
        <dbReference type="Proteomes" id="UP000549394"/>
    </source>
</evidence>
<dbReference type="AlphaFoldDB" id="A0A7I8VRB7"/>
<evidence type="ECO:0000256" key="1">
    <source>
        <dbReference type="ARBA" id="ARBA00001182"/>
    </source>
</evidence>
<reference evidence="16 17" key="1">
    <citation type="submission" date="2020-08" db="EMBL/GenBank/DDBJ databases">
        <authorList>
            <person name="Hejnol A."/>
        </authorList>
    </citation>
    <scope>NUCLEOTIDE SEQUENCE [LARGE SCALE GENOMIC DNA]</scope>
</reference>
<dbReference type="SUPFAM" id="SSF52833">
    <property type="entry name" value="Thioredoxin-like"/>
    <property type="match status" value="5"/>
</dbReference>
<dbReference type="GO" id="GO:0005788">
    <property type="term" value="C:endoplasmic reticulum lumen"/>
    <property type="evidence" value="ECO:0007669"/>
    <property type="project" value="UniProtKB-SubCell"/>
</dbReference>
<evidence type="ECO:0000256" key="10">
    <source>
        <dbReference type="ARBA" id="ARBA00023284"/>
    </source>
</evidence>
<evidence type="ECO:0000256" key="3">
    <source>
        <dbReference type="ARBA" id="ARBA00006347"/>
    </source>
</evidence>
<accession>A0A7I8VRB7</accession>
<evidence type="ECO:0000256" key="13">
    <source>
        <dbReference type="RuleBase" id="RU361130"/>
    </source>
</evidence>
<dbReference type="PRINTS" id="PR00421">
    <property type="entry name" value="THIOREDOXIN"/>
</dbReference>
<evidence type="ECO:0000256" key="5">
    <source>
        <dbReference type="ARBA" id="ARBA00022729"/>
    </source>
</evidence>
<feature type="disulfide bond" description="Redox-active" evidence="11">
    <location>
        <begin position="546"/>
        <end position="549"/>
    </location>
</feature>
<keyword evidence="17" id="KW-1185">Reference proteome</keyword>
<feature type="signal peptide" evidence="13">
    <location>
        <begin position="1"/>
        <end position="19"/>
    </location>
</feature>
<comment type="caution">
    <text evidence="16">The sequence shown here is derived from an EMBL/GenBank/DDBJ whole genome shotgun (WGS) entry which is preliminary data.</text>
</comment>
<feature type="region of interest" description="Disordered" evidence="14">
    <location>
        <begin position="23"/>
        <end position="46"/>
    </location>
</feature>
<dbReference type="InterPro" id="IPR005792">
    <property type="entry name" value="Prot_disulphide_isomerase"/>
</dbReference>
<dbReference type="Pfam" id="PF13848">
    <property type="entry name" value="Thioredoxin_6"/>
    <property type="match status" value="1"/>
</dbReference>
<evidence type="ECO:0000256" key="12">
    <source>
        <dbReference type="RuleBase" id="RU004208"/>
    </source>
</evidence>
<feature type="domain" description="Thioredoxin" evidence="15">
    <location>
        <begin position="496"/>
        <end position="626"/>
    </location>
</feature>
<dbReference type="GO" id="GO:0003756">
    <property type="term" value="F:protein disulfide isomerase activity"/>
    <property type="evidence" value="ECO:0007669"/>
    <property type="project" value="UniProtKB-EC"/>
</dbReference>
<keyword evidence="9 13" id="KW-0413">Isomerase</keyword>
<dbReference type="Gene3D" id="3.40.30.10">
    <property type="entry name" value="Glutaredoxin"/>
    <property type="match status" value="5"/>
</dbReference>
<evidence type="ECO:0000313" key="16">
    <source>
        <dbReference type="EMBL" id="CAD5117136.1"/>
    </source>
</evidence>
<name>A0A7I8VRB7_9ANNE</name>
<evidence type="ECO:0000259" key="15">
    <source>
        <dbReference type="PROSITE" id="PS51352"/>
    </source>
</evidence>
<comment type="catalytic activity">
    <reaction evidence="1 13">
        <text>Catalyzes the rearrangement of -S-S- bonds in proteins.</text>
        <dbReference type="EC" id="5.3.4.1"/>
    </reaction>
</comment>
<evidence type="ECO:0000256" key="4">
    <source>
        <dbReference type="ARBA" id="ARBA00012723"/>
    </source>
</evidence>
<evidence type="ECO:0000256" key="9">
    <source>
        <dbReference type="ARBA" id="ARBA00023235"/>
    </source>
</evidence>
<keyword evidence="10 11" id="KW-0676">Redox-active center</keyword>
<evidence type="ECO:0000256" key="7">
    <source>
        <dbReference type="ARBA" id="ARBA00022824"/>
    </source>
</evidence>
<keyword evidence="5 13" id="KW-0732">Signal</keyword>
<feature type="domain" description="Thioredoxin" evidence="15">
    <location>
        <begin position="170"/>
        <end position="293"/>
    </location>
</feature>
<dbReference type="NCBIfam" id="TIGR01126">
    <property type="entry name" value="pdi_dom"/>
    <property type="match status" value="3"/>
</dbReference>
<organism evidence="16 17">
    <name type="scientific">Dimorphilus gyrociliatus</name>
    <dbReference type="NCBI Taxonomy" id="2664684"/>
    <lineage>
        <taxon>Eukaryota</taxon>
        <taxon>Metazoa</taxon>
        <taxon>Spiralia</taxon>
        <taxon>Lophotrochozoa</taxon>
        <taxon>Annelida</taxon>
        <taxon>Polychaeta</taxon>
        <taxon>Polychaeta incertae sedis</taxon>
        <taxon>Dinophilidae</taxon>
        <taxon>Dimorphilus</taxon>
    </lineage>
</organism>
<evidence type="ECO:0000256" key="2">
    <source>
        <dbReference type="ARBA" id="ARBA00004319"/>
    </source>
</evidence>
<dbReference type="CDD" id="cd02961">
    <property type="entry name" value="PDI_a_family"/>
    <property type="match status" value="2"/>
</dbReference>